<evidence type="ECO:0000313" key="2">
    <source>
        <dbReference type="Proteomes" id="UP000887572"/>
    </source>
</evidence>
<feature type="region of interest" description="Disordered" evidence="1">
    <location>
        <begin position="118"/>
        <end position="148"/>
    </location>
</feature>
<name>A0A914HHH5_GLORO</name>
<organism evidence="2 3">
    <name type="scientific">Globodera rostochiensis</name>
    <name type="common">Golden nematode worm</name>
    <name type="synonym">Heterodera rostochiensis</name>
    <dbReference type="NCBI Taxonomy" id="31243"/>
    <lineage>
        <taxon>Eukaryota</taxon>
        <taxon>Metazoa</taxon>
        <taxon>Ecdysozoa</taxon>
        <taxon>Nematoda</taxon>
        <taxon>Chromadorea</taxon>
        <taxon>Rhabditida</taxon>
        <taxon>Tylenchina</taxon>
        <taxon>Tylenchomorpha</taxon>
        <taxon>Tylenchoidea</taxon>
        <taxon>Heteroderidae</taxon>
        <taxon>Heteroderinae</taxon>
        <taxon>Globodera</taxon>
    </lineage>
</organism>
<dbReference type="AlphaFoldDB" id="A0A914HHH5"/>
<dbReference type="WBParaSite" id="Gr19_v10_g17549.t2">
    <property type="protein sequence ID" value="Gr19_v10_g17549.t2"/>
    <property type="gene ID" value="Gr19_v10_g17549"/>
</dbReference>
<protein>
    <submittedName>
        <fullName evidence="3">Uncharacterized protein</fullName>
    </submittedName>
</protein>
<reference evidence="3" key="1">
    <citation type="submission" date="2022-11" db="UniProtKB">
        <authorList>
            <consortium name="WormBaseParasite"/>
        </authorList>
    </citation>
    <scope>IDENTIFICATION</scope>
</reference>
<sequence length="148" mass="16806">MARDTKDGENEMEKLTMANWKFSGNRKRNMQKMADKNKVQFPLDLVVLSPTTSGSPQTNEPLLFLFHSILSAFCVQKGGQNWMRLRGNNGQIADDPSLCVYNFRSCLRERRRRDLNGRRLPRGNWRSSPLHADDDGFSTLAGKPSSSS</sequence>
<proteinExistence type="predicted"/>
<dbReference type="Proteomes" id="UP000887572">
    <property type="component" value="Unplaced"/>
</dbReference>
<evidence type="ECO:0000313" key="3">
    <source>
        <dbReference type="WBParaSite" id="Gr19_v10_g17549.t2"/>
    </source>
</evidence>
<keyword evidence="2" id="KW-1185">Reference proteome</keyword>
<accession>A0A914HHH5</accession>
<evidence type="ECO:0000256" key="1">
    <source>
        <dbReference type="SAM" id="MobiDB-lite"/>
    </source>
</evidence>